<reference evidence="1 2" key="1">
    <citation type="submission" date="2021-06" db="EMBL/GenBank/DDBJ databases">
        <title>Caerostris darwini draft genome.</title>
        <authorList>
            <person name="Kono N."/>
            <person name="Arakawa K."/>
        </authorList>
    </citation>
    <scope>NUCLEOTIDE SEQUENCE [LARGE SCALE GENOMIC DNA]</scope>
</reference>
<dbReference type="EMBL" id="BPLQ01009358">
    <property type="protein sequence ID" value="GIY43465.1"/>
    <property type="molecule type" value="Genomic_DNA"/>
</dbReference>
<organism evidence="1 2">
    <name type="scientific">Caerostris darwini</name>
    <dbReference type="NCBI Taxonomy" id="1538125"/>
    <lineage>
        <taxon>Eukaryota</taxon>
        <taxon>Metazoa</taxon>
        <taxon>Ecdysozoa</taxon>
        <taxon>Arthropoda</taxon>
        <taxon>Chelicerata</taxon>
        <taxon>Arachnida</taxon>
        <taxon>Araneae</taxon>
        <taxon>Araneomorphae</taxon>
        <taxon>Entelegynae</taxon>
        <taxon>Araneoidea</taxon>
        <taxon>Araneidae</taxon>
        <taxon>Caerostris</taxon>
    </lineage>
</organism>
<accession>A0AAV4TBH0</accession>
<gene>
    <name evidence="1" type="ORF">CDAR_390821</name>
</gene>
<sequence>MKNTGSTRQHLTRMREYPQANGRRLEGFHSVIEAVEASAKLDHCRTRISEYILNANTVIPMIGDSDAELIASNSIQMHAAVCYLKSFSRSVQRGLLHFAYSCRYK</sequence>
<dbReference type="AlphaFoldDB" id="A0AAV4TBH0"/>
<proteinExistence type="predicted"/>
<dbReference type="Proteomes" id="UP001054837">
    <property type="component" value="Unassembled WGS sequence"/>
</dbReference>
<keyword evidence="2" id="KW-1185">Reference proteome</keyword>
<name>A0AAV4TBH0_9ARAC</name>
<evidence type="ECO:0000313" key="1">
    <source>
        <dbReference type="EMBL" id="GIY43465.1"/>
    </source>
</evidence>
<comment type="caution">
    <text evidence="1">The sequence shown here is derived from an EMBL/GenBank/DDBJ whole genome shotgun (WGS) entry which is preliminary data.</text>
</comment>
<evidence type="ECO:0000313" key="2">
    <source>
        <dbReference type="Proteomes" id="UP001054837"/>
    </source>
</evidence>
<protein>
    <submittedName>
        <fullName evidence="1">Uncharacterized protein</fullName>
    </submittedName>
</protein>